<gene>
    <name evidence="2" type="ORF">BDP81DRAFT_417356</name>
</gene>
<evidence type="ECO:0000313" key="3">
    <source>
        <dbReference type="Proteomes" id="UP001243989"/>
    </source>
</evidence>
<accession>A0AAJ0A297</accession>
<dbReference type="EMBL" id="JAHMHQ010000002">
    <property type="protein sequence ID" value="KAK1655101.1"/>
    <property type="molecule type" value="Genomic_DNA"/>
</dbReference>
<keyword evidence="3" id="KW-1185">Reference proteome</keyword>
<protein>
    <submittedName>
        <fullName evidence="2">Uncharacterized protein</fullName>
    </submittedName>
</protein>
<name>A0AAJ0A297_9PEZI</name>
<dbReference type="GeneID" id="85474472"/>
<evidence type="ECO:0000313" key="2">
    <source>
        <dbReference type="EMBL" id="KAK1655101.1"/>
    </source>
</evidence>
<proteinExistence type="predicted"/>
<feature type="compositionally biased region" description="Acidic residues" evidence="1">
    <location>
        <begin position="46"/>
        <end position="55"/>
    </location>
</feature>
<comment type="caution">
    <text evidence="2">The sequence shown here is derived from an EMBL/GenBank/DDBJ whole genome shotgun (WGS) entry which is preliminary data.</text>
</comment>
<reference evidence="2" key="1">
    <citation type="submission" date="2021-06" db="EMBL/GenBank/DDBJ databases">
        <title>Comparative genomics, transcriptomics and evolutionary studies reveal genomic signatures of adaptation to plant cell wall in hemibiotrophic fungi.</title>
        <authorList>
            <consortium name="DOE Joint Genome Institute"/>
            <person name="Baroncelli R."/>
            <person name="Diaz J.F."/>
            <person name="Benocci T."/>
            <person name="Peng M."/>
            <person name="Battaglia E."/>
            <person name="Haridas S."/>
            <person name="Andreopoulos W."/>
            <person name="Labutti K."/>
            <person name="Pangilinan J."/>
            <person name="Floch G.L."/>
            <person name="Makela M.R."/>
            <person name="Henrissat B."/>
            <person name="Grigoriev I.V."/>
            <person name="Crouch J.A."/>
            <person name="De Vries R.P."/>
            <person name="Sukno S.A."/>
            <person name="Thon M.R."/>
        </authorList>
    </citation>
    <scope>NUCLEOTIDE SEQUENCE</scope>
    <source>
        <strain evidence="2">CBS 102054</strain>
    </source>
</reference>
<dbReference type="AlphaFoldDB" id="A0AAJ0A297"/>
<dbReference type="Proteomes" id="UP001243989">
    <property type="component" value="Unassembled WGS sequence"/>
</dbReference>
<feature type="compositionally biased region" description="Basic and acidic residues" evidence="1">
    <location>
        <begin position="30"/>
        <end position="45"/>
    </location>
</feature>
<sequence>MRRWRRCRRTLLGLYVDGARSKTMQWGEGVRLEGGKKGEGRGREGEGEEGIDDYSEDRGPMCRAEWVVDNRGEVIGLRVGGFARSEASEADREKRTWSRKLASWGGAGGCESRIGGTVVWGSVGNGDGGGR</sequence>
<organism evidence="2 3">
    <name type="scientific">Colletotrichum phormii</name>
    <dbReference type="NCBI Taxonomy" id="359342"/>
    <lineage>
        <taxon>Eukaryota</taxon>
        <taxon>Fungi</taxon>
        <taxon>Dikarya</taxon>
        <taxon>Ascomycota</taxon>
        <taxon>Pezizomycotina</taxon>
        <taxon>Sordariomycetes</taxon>
        <taxon>Hypocreomycetidae</taxon>
        <taxon>Glomerellales</taxon>
        <taxon>Glomerellaceae</taxon>
        <taxon>Colletotrichum</taxon>
        <taxon>Colletotrichum acutatum species complex</taxon>
    </lineage>
</organism>
<feature type="region of interest" description="Disordered" evidence="1">
    <location>
        <begin position="27"/>
        <end position="57"/>
    </location>
</feature>
<evidence type="ECO:0000256" key="1">
    <source>
        <dbReference type="SAM" id="MobiDB-lite"/>
    </source>
</evidence>
<dbReference type="RefSeq" id="XP_060451145.1">
    <property type="nucleotide sequence ID" value="XM_060589610.1"/>
</dbReference>